<dbReference type="SUPFAM" id="SSF57903">
    <property type="entry name" value="FYVE/PHD zinc finger"/>
    <property type="match status" value="1"/>
</dbReference>
<dbReference type="Gene3D" id="3.30.70.1820">
    <property type="entry name" value="L1 transposable element, RRM domain"/>
    <property type="match status" value="1"/>
</dbReference>
<feature type="region of interest" description="Disordered" evidence="2">
    <location>
        <begin position="82"/>
        <end position="115"/>
    </location>
</feature>
<keyword evidence="1" id="KW-0175">Coiled coil</keyword>
<sequence>MSTVQTKCAGCNNTITTKQFLSCLQCHLKYDLECANMSEKLYYLMDKNRKANWKCQACKSRLPKTGNQDTPIKPSFSDIASCESDDTSDNQNVTIRSKPPKQDTHSMRNLDGTIEGPVPATIEEISQLLDRKLSSSSPIVCDLRSALKADLLAIITAKLNAVTDQLKAEFTTTTDFIAAEQLDLKSEIGRKDKDIKELQSKCSTLQKEIQTLNSRLSTMEKISRDNNLEIHGVKENKSENLLQLFRTICETVKAPVADSEIKSCRRVAKMDQASNRPRSILVTLSAPRLREDVLRAVSRFNKTSSSKLNSRHLGIEGATENVYISEHLSPECKKLFKDARKVGKDKGFRFVWVRRGSVFVRKDEGMSPILIKSDECLRKLQ</sequence>
<comment type="caution">
    <text evidence="4">The sequence shown here is derived from an EMBL/GenBank/DDBJ whole genome shotgun (WGS) entry which is preliminary data.</text>
</comment>
<evidence type="ECO:0000313" key="5">
    <source>
        <dbReference type="Proteomes" id="UP001549921"/>
    </source>
</evidence>
<feature type="coiled-coil region" evidence="1">
    <location>
        <begin position="188"/>
        <end position="222"/>
    </location>
</feature>
<dbReference type="InterPro" id="IPR011011">
    <property type="entry name" value="Znf_FYVE_PHD"/>
</dbReference>
<evidence type="ECO:0000256" key="2">
    <source>
        <dbReference type="SAM" id="MobiDB-lite"/>
    </source>
</evidence>
<proteinExistence type="predicted"/>
<dbReference type="Pfam" id="PF25298">
    <property type="entry name" value="Baculo_FP_2nd"/>
    <property type="match status" value="1"/>
</dbReference>
<dbReference type="EMBL" id="JBEDNZ010000019">
    <property type="protein sequence ID" value="KAL0820026.1"/>
    <property type="molecule type" value="Genomic_DNA"/>
</dbReference>
<evidence type="ECO:0000256" key="1">
    <source>
        <dbReference type="SAM" id="Coils"/>
    </source>
</evidence>
<name>A0ABD0SKE5_LOXSC</name>
<organism evidence="4 5">
    <name type="scientific">Loxostege sticticalis</name>
    <name type="common">Beet webworm moth</name>
    <dbReference type="NCBI Taxonomy" id="481309"/>
    <lineage>
        <taxon>Eukaryota</taxon>
        <taxon>Metazoa</taxon>
        <taxon>Ecdysozoa</taxon>
        <taxon>Arthropoda</taxon>
        <taxon>Hexapoda</taxon>
        <taxon>Insecta</taxon>
        <taxon>Pterygota</taxon>
        <taxon>Neoptera</taxon>
        <taxon>Endopterygota</taxon>
        <taxon>Lepidoptera</taxon>
        <taxon>Glossata</taxon>
        <taxon>Ditrysia</taxon>
        <taxon>Pyraloidea</taxon>
        <taxon>Crambidae</taxon>
        <taxon>Pyraustinae</taxon>
        <taxon>Loxostege</taxon>
    </lineage>
</organism>
<protein>
    <recommendedName>
        <fullName evidence="3">FP protein C-terminal domain-containing protein</fullName>
    </recommendedName>
</protein>
<reference evidence="4 5" key="1">
    <citation type="submission" date="2024-06" db="EMBL/GenBank/DDBJ databases">
        <title>A chromosome-level genome assembly of beet webworm, Loxostege sticticalis.</title>
        <authorList>
            <person name="Zhang Y."/>
        </authorList>
    </citation>
    <scope>NUCLEOTIDE SEQUENCE [LARGE SCALE GENOMIC DNA]</scope>
    <source>
        <strain evidence="4">AQ028</strain>
        <tissue evidence="4">Male pupae</tissue>
    </source>
</reference>
<feature type="domain" description="FP protein C-terminal" evidence="3">
    <location>
        <begin position="330"/>
        <end position="380"/>
    </location>
</feature>
<accession>A0ABD0SKE5</accession>
<dbReference type="Gene3D" id="3.30.40.10">
    <property type="entry name" value="Zinc/RING finger domain, C3HC4 (zinc finger)"/>
    <property type="match status" value="1"/>
</dbReference>
<gene>
    <name evidence="4" type="ORF">ABMA28_005985</name>
</gene>
<evidence type="ECO:0000259" key="3">
    <source>
        <dbReference type="Pfam" id="PF25298"/>
    </source>
</evidence>
<dbReference type="Proteomes" id="UP001549921">
    <property type="component" value="Unassembled WGS sequence"/>
</dbReference>
<dbReference type="AlphaFoldDB" id="A0ABD0SKE5"/>
<dbReference type="InterPro" id="IPR057251">
    <property type="entry name" value="FP_C"/>
</dbReference>
<dbReference type="InterPro" id="IPR013083">
    <property type="entry name" value="Znf_RING/FYVE/PHD"/>
</dbReference>
<evidence type="ECO:0000313" key="4">
    <source>
        <dbReference type="EMBL" id="KAL0820026.1"/>
    </source>
</evidence>